<dbReference type="PROSITE" id="PS00216">
    <property type="entry name" value="SUGAR_TRANSPORT_1"/>
    <property type="match status" value="1"/>
</dbReference>
<keyword evidence="7 9" id="KW-0472">Membrane</keyword>
<evidence type="ECO:0000256" key="9">
    <source>
        <dbReference type="SAM" id="Phobius"/>
    </source>
</evidence>
<gene>
    <name evidence="11" type="ORF">OG563_36065</name>
</gene>
<dbReference type="Pfam" id="PF00083">
    <property type="entry name" value="Sugar_tr"/>
    <property type="match status" value="2"/>
</dbReference>
<keyword evidence="5" id="KW-0769">Symport</keyword>
<reference evidence="11" key="1">
    <citation type="submission" date="2022-10" db="EMBL/GenBank/DDBJ databases">
        <title>The complete genomes of actinobacterial strains from the NBC collection.</title>
        <authorList>
            <person name="Joergensen T.S."/>
            <person name="Alvarez Arevalo M."/>
            <person name="Sterndorff E.B."/>
            <person name="Faurdal D."/>
            <person name="Vuksanovic O."/>
            <person name="Mourched A.-S."/>
            <person name="Charusanti P."/>
            <person name="Shaw S."/>
            <person name="Blin K."/>
            <person name="Weber T."/>
        </authorList>
    </citation>
    <scope>NUCLEOTIDE SEQUENCE</scope>
    <source>
        <strain evidence="11">NBC_01482</strain>
    </source>
</reference>
<comment type="subcellular location">
    <subcellularLocation>
        <location evidence="1">Cell membrane</location>
        <topology evidence="1">Multi-pass membrane protein</topology>
    </subcellularLocation>
</comment>
<keyword evidence="6 9" id="KW-1133">Transmembrane helix</keyword>
<feature type="transmembrane region" description="Helical" evidence="9">
    <location>
        <begin position="292"/>
        <end position="317"/>
    </location>
</feature>
<evidence type="ECO:0000313" key="11">
    <source>
        <dbReference type="EMBL" id="WUV44547.1"/>
    </source>
</evidence>
<feature type="transmembrane region" description="Helical" evidence="9">
    <location>
        <begin position="329"/>
        <end position="348"/>
    </location>
</feature>
<dbReference type="PANTHER" id="PTHR43528:SF1">
    <property type="entry name" value="ALPHA-KETOGLUTARATE PERMEASE"/>
    <property type="match status" value="1"/>
</dbReference>
<feature type="transmembrane region" description="Helical" evidence="9">
    <location>
        <begin position="167"/>
        <end position="186"/>
    </location>
</feature>
<dbReference type="InterPro" id="IPR005829">
    <property type="entry name" value="Sugar_transporter_CS"/>
</dbReference>
<dbReference type="SUPFAM" id="SSF103473">
    <property type="entry name" value="MFS general substrate transporter"/>
    <property type="match status" value="1"/>
</dbReference>
<dbReference type="PROSITE" id="PS50850">
    <property type="entry name" value="MFS"/>
    <property type="match status" value="1"/>
</dbReference>
<feature type="transmembrane region" description="Helical" evidence="9">
    <location>
        <begin position="206"/>
        <end position="225"/>
    </location>
</feature>
<feature type="transmembrane region" description="Helical" evidence="9">
    <location>
        <begin position="419"/>
        <end position="440"/>
    </location>
</feature>
<feature type="region of interest" description="Disordered" evidence="8">
    <location>
        <begin position="1"/>
        <end position="20"/>
    </location>
</feature>
<keyword evidence="2" id="KW-0813">Transport</keyword>
<protein>
    <submittedName>
        <fullName evidence="11">MFS transporter</fullName>
    </submittedName>
</protein>
<dbReference type="InterPro" id="IPR020846">
    <property type="entry name" value="MFS_dom"/>
</dbReference>
<evidence type="ECO:0000259" key="10">
    <source>
        <dbReference type="PROSITE" id="PS50850"/>
    </source>
</evidence>
<feature type="transmembrane region" description="Helical" evidence="9">
    <location>
        <begin position="261"/>
        <end position="280"/>
    </location>
</feature>
<name>A0ABZ1YMV1_9NOCA</name>
<sequence>MTDTISPAPAGSVPTDQTHAAPSGSIRKVVLAGCVGIFVELYDNGIFAFMATALAIVFFDVSKSSDALLLVFAGYAISFFVRPLGAVICGILGDKIGRQKMLVFVIMLISVATAGIGVLPTYAAIGVAAPVLLIALRLAQGFSVGGEAAGAMTFLAEHSPEGKRGLITSYAQIASFLALLTGTLVAFTMSPWLNASAIHGGGFGSWAWRIPFLIAIPMGLIGWYIRRAISDTPNFGKLKESGGLSRNPLKEAFASPEHRRAMLLALFIPLMNGSGYYVLFSYMPTFLKGDKIGFSTGTALIVTAASLVAISIAIPFMGALSDKLGRKKVIAGAAIAMAVGAIPCYALIATGSFALAVLGACIMAVIFAGHTAVIHILIVELFPTRVRYSAYGLGYNISSALFGGTAPLLMTWLIPHFGIYVPAVYAVATALGTLAAVSTVTDRAHLPLRDTL</sequence>
<evidence type="ECO:0000256" key="3">
    <source>
        <dbReference type="ARBA" id="ARBA00022475"/>
    </source>
</evidence>
<dbReference type="InterPro" id="IPR036259">
    <property type="entry name" value="MFS_trans_sf"/>
</dbReference>
<dbReference type="RefSeq" id="WP_327097952.1">
    <property type="nucleotide sequence ID" value="NZ_CP109149.1"/>
</dbReference>
<keyword evidence="4 9" id="KW-0812">Transmembrane</keyword>
<dbReference type="InterPro" id="IPR005828">
    <property type="entry name" value="MFS_sugar_transport-like"/>
</dbReference>
<feature type="transmembrane region" description="Helical" evidence="9">
    <location>
        <begin position="131"/>
        <end position="155"/>
    </location>
</feature>
<feature type="transmembrane region" description="Helical" evidence="9">
    <location>
        <begin position="67"/>
        <end position="89"/>
    </location>
</feature>
<dbReference type="PANTHER" id="PTHR43528">
    <property type="entry name" value="ALPHA-KETOGLUTARATE PERMEASE"/>
    <property type="match status" value="1"/>
</dbReference>
<keyword evidence="12" id="KW-1185">Reference proteome</keyword>
<feature type="transmembrane region" description="Helical" evidence="9">
    <location>
        <begin position="29"/>
        <end position="61"/>
    </location>
</feature>
<feature type="domain" description="Major facilitator superfamily (MFS) profile" evidence="10">
    <location>
        <begin position="29"/>
        <end position="444"/>
    </location>
</feature>
<proteinExistence type="predicted"/>
<dbReference type="InterPro" id="IPR051084">
    <property type="entry name" value="H+-coupled_symporters"/>
</dbReference>
<dbReference type="Gene3D" id="1.20.1250.20">
    <property type="entry name" value="MFS general substrate transporter like domains"/>
    <property type="match status" value="2"/>
</dbReference>
<feature type="transmembrane region" description="Helical" evidence="9">
    <location>
        <begin position="354"/>
        <end position="378"/>
    </location>
</feature>
<accession>A0ABZ1YMV1</accession>
<evidence type="ECO:0000256" key="1">
    <source>
        <dbReference type="ARBA" id="ARBA00004651"/>
    </source>
</evidence>
<dbReference type="EMBL" id="CP109441">
    <property type="protein sequence ID" value="WUV44547.1"/>
    <property type="molecule type" value="Genomic_DNA"/>
</dbReference>
<evidence type="ECO:0000256" key="7">
    <source>
        <dbReference type="ARBA" id="ARBA00023136"/>
    </source>
</evidence>
<evidence type="ECO:0000256" key="5">
    <source>
        <dbReference type="ARBA" id="ARBA00022847"/>
    </source>
</evidence>
<evidence type="ECO:0000256" key="4">
    <source>
        <dbReference type="ARBA" id="ARBA00022692"/>
    </source>
</evidence>
<organism evidence="11 12">
    <name type="scientific">Nocardia vinacea</name>
    <dbReference type="NCBI Taxonomy" id="96468"/>
    <lineage>
        <taxon>Bacteria</taxon>
        <taxon>Bacillati</taxon>
        <taxon>Actinomycetota</taxon>
        <taxon>Actinomycetes</taxon>
        <taxon>Mycobacteriales</taxon>
        <taxon>Nocardiaceae</taxon>
        <taxon>Nocardia</taxon>
    </lineage>
</organism>
<keyword evidence="3" id="KW-1003">Cell membrane</keyword>
<evidence type="ECO:0000256" key="8">
    <source>
        <dbReference type="SAM" id="MobiDB-lite"/>
    </source>
</evidence>
<feature type="transmembrane region" description="Helical" evidence="9">
    <location>
        <begin position="390"/>
        <end position="413"/>
    </location>
</feature>
<evidence type="ECO:0000256" key="6">
    <source>
        <dbReference type="ARBA" id="ARBA00022989"/>
    </source>
</evidence>
<feature type="transmembrane region" description="Helical" evidence="9">
    <location>
        <begin position="101"/>
        <end position="125"/>
    </location>
</feature>
<evidence type="ECO:0000313" key="12">
    <source>
        <dbReference type="Proteomes" id="UP001432062"/>
    </source>
</evidence>
<dbReference type="Proteomes" id="UP001432062">
    <property type="component" value="Chromosome"/>
</dbReference>
<evidence type="ECO:0000256" key="2">
    <source>
        <dbReference type="ARBA" id="ARBA00022448"/>
    </source>
</evidence>